<comment type="caution">
    <text evidence="4">The sequence shown here is derived from an EMBL/GenBank/DDBJ whole genome shotgun (WGS) entry which is preliminary data.</text>
</comment>
<dbReference type="InterPro" id="IPR036388">
    <property type="entry name" value="WH-like_DNA-bd_sf"/>
</dbReference>
<feature type="compositionally biased region" description="Polar residues" evidence="1">
    <location>
        <begin position="417"/>
        <end position="427"/>
    </location>
</feature>
<dbReference type="VEuPathDB" id="GiardiaDB:GL50581_4560"/>
<dbReference type="PROSITE" id="PS50934">
    <property type="entry name" value="SWIRM"/>
    <property type="match status" value="1"/>
</dbReference>
<dbReference type="Pfam" id="PF04433">
    <property type="entry name" value="SWIRM"/>
    <property type="match status" value="1"/>
</dbReference>
<dbReference type="VEuPathDB" id="GiardiaDB:QR46_1593"/>
<evidence type="ECO:0000259" key="2">
    <source>
        <dbReference type="PROSITE" id="PS50934"/>
    </source>
</evidence>
<dbReference type="InterPro" id="IPR007526">
    <property type="entry name" value="SWIRM"/>
</dbReference>
<dbReference type="VEuPathDB" id="GiardiaDB:GL50803_0017461"/>
<feature type="domain" description="Chromo" evidence="3">
    <location>
        <begin position="1"/>
        <end position="379"/>
    </location>
</feature>
<dbReference type="AlphaFoldDB" id="V6TJE8"/>
<dbReference type="SUPFAM" id="SSF46689">
    <property type="entry name" value="Homeodomain-like"/>
    <property type="match status" value="1"/>
</dbReference>
<protein>
    <submittedName>
        <fullName evidence="4">Putative swirm domain protein</fullName>
    </submittedName>
</protein>
<reference evidence="5" key="1">
    <citation type="submission" date="2012-02" db="EMBL/GenBank/DDBJ databases">
        <title>Genome sequencing of Giardia lamblia Genotypes A2 and B isolates (DH and GS) and comparative analysis with the genomes of Genotypes A1 and E (WB and Pig).</title>
        <authorList>
            <person name="Adam R."/>
            <person name="Dahlstrom E."/>
            <person name="Martens C."/>
            <person name="Bruno D."/>
            <person name="Barbian K."/>
            <person name="Porcella S.F."/>
            <person name="Nash T."/>
        </authorList>
    </citation>
    <scope>NUCLEOTIDE SEQUENCE</scope>
    <source>
        <strain evidence="5">DH</strain>
    </source>
</reference>
<reference evidence="4 5" key="2">
    <citation type="journal article" date="2013" name="Genome Biol. Evol.">
        <title>Genome sequencing of Giardia lamblia genotypes A2 and B isolates (DH and GS) and comparative analysis with the genomes of genotypes A1 and E (WB and Pig).</title>
        <authorList>
            <person name="Adam R.D."/>
            <person name="Dahlstrom E.W."/>
            <person name="Martens C.A."/>
            <person name="Bruno D.P."/>
            <person name="Barbian K.D."/>
            <person name="Ricklefs S.M."/>
            <person name="Hernandez M.M."/>
            <person name="Narla N.P."/>
            <person name="Patel R.B."/>
            <person name="Porcella S.F."/>
            <person name="Nash T.E."/>
        </authorList>
    </citation>
    <scope>NUCLEOTIDE SEQUENCE [LARGE SCALE GENOMIC DNA]</scope>
    <source>
        <strain evidence="4 5">DH</strain>
    </source>
</reference>
<dbReference type="InterPro" id="IPR009057">
    <property type="entry name" value="Homeodomain-like_sf"/>
</dbReference>
<evidence type="ECO:0000259" key="3">
    <source>
        <dbReference type="PROSITE" id="PS52032"/>
    </source>
</evidence>
<feature type="compositionally biased region" description="Polar residues" evidence="1">
    <location>
        <begin position="734"/>
        <end position="746"/>
    </location>
</feature>
<feature type="region of interest" description="Disordered" evidence="1">
    <location>
        <begin position="729"/>
        <end position="749"/>
    </location>
</feature>
<sequence length="1112" mass="125881">MSPFLLLTPFTLLSSFQKMSFRLLTALKLDDWNGYLKGTLGNLLRALRKELVEAAGLLSVTRIVELVYYFSSMMERFLSFYSPESTRFAPKFPRYLFFDVAADGALYTIIATIYRYCLERGNTTVSLIGLTYEDFKELYLRVYDLLLERGVLDVPKIHLSEDLNGLKKDLTESIIALRGEVIYIPEDSTCSIRLQPKNVFCPSIPSEFLTYKRKILSSQLSNEPISSTSLAFVVDKGDSPVIDLLSIPTTNNFFLRMVEPPEGNKKQGDTLVHVRCTPHDYDFIMRSRDLQAIRSKQIGASAAASLIIDEYPPSAFLRPKITMEQQTVGLYISDERKGPILVPPQYVTDSIFFNEWMDPYDYVNSVQEAKISMTQLGLAADQLGITERSASKRAQRLTTTKPVPADPGLSMNAPPFQHQSSGLQVERSGPQNTVTLAQNIEALLQKINQIALTPSGATSSVQQMQRQSAGHVTLSAGVHQQQPHQTPGQSYLVAAASQSKHPVPTIGRGPTLHHAQYRGGHLTVHGQPTILRGFEMVIGSVVVHGNTIVLIPNASKVEYSTQRYSSPDALREFGLLLAGIPVCENPTPLFSDMLKSRMVGRPRREDFNVQTLMLTAKMRRFLEYGDSGSSLLNIYVKYNQNKRSTVTINIQELCASMRGHPIPIIWHRRVDPLFSTNISLLYHSMKLTNSYSTHLNETLKLLKSRNSNQMSTHTQSFHNFDFLLDNQPAASARPKQSASNVQANTKSRVDEQDNLTRIPLNTVMDTIHNTLLFDPHHSPIAQHACLYFDPQHNEPKGNRNSISPREQAHFAQIPGFDWQSYITTRNIIIAAWRCRPHIYLTLDACKSVIQQDYTYIWCIHEYLERRRIINEPSMVVMSTVPPLGRTFEDPLQLLIGRESIFRNYNKFVHLYCGECKNYTQTEHYNLSVSRHYPHGRFVCEPCFKKILAVRGEKMAVNYCKIDTSKESERARKEKDGSSILSKWTTIEQFVLLNTVRRVVAENRGFFGVFDYVSKQLNRPPEICLQAYLAITAKLYEPNETMSSAEVLDVYIKQLEKEILKSKEFGGVVEHLKATFSVSTAEALYIAIMARAKILAQVEKSKALSELHSALWQ</sequence>
<proteinExistence type="predicted"/>
<feature type="region of interest" description="Disordered" evidence="1">
    <location>
        <begin position="389"/>
        <end position="427"/>
    </location>
</feature>
<evidence type="ECO:0000256" key="1">
    <source>
        <dbReference type="SAM" id="MobiDB-lite"/>
    </source>
</evidence>
<feature type="domain" description="SWIRM" evidence="2">
    <location>
        <begin position="788"/>
        <end position="880"/>
    </location>
</feature>
<name>V6TJE8_GIAIN</name>
<dbReference type="Proteomes" id="UP000018320">
    <property type="component" value="Unassembled WGS sequence"/>
</dbReference>
<accession>V6TJE8</accession>
<gene>
    <name evidence="4" type="ORF">DHA2_17461</name>
</gene>
<dbReference type="Gene3D" id="1.10.10.10">
    <property type="entry name" value="Winged helix-like DNA-binding domain superfamily/Winged helix DNA-binding domain"/>
    <property type="match status" value="1"/>
</dbReference>
<evidence type="ECO:0000313" key="5">
    <source>
        <dbReference type="Proteomes" id="UP000018320"/>
    </source>
</evidence>
<dbReference type="VEuPathDB" id="GiardiaDB:DHA2_17461"/>
<dbReference type="EMBL" id="AHGT01000006">
    <property type="protein sequence ID" value="ESU39108.1"/>
    <property type="molecule type" value="Genomic_DNA"/>
</dbReference>
<dbReference type="InterPro" id="IPR049898">
    <property type="entry name" value="MARR_BRCT_CHROMO"/>
</dbReference>
<evidence type="ECO:0000313" key="4">
    <source>
        <dbReference type="EMBL" id="ESU39108.1"/>
    </source>
</evidence>
<organism evidence="4 5">
    <name type="scientific">Giardia intestinalis</name>
    <name type="common">Giardia lamblia</name>
    <dbReference type="NCBI Taxonomy" id="5741"/>
    <lineage>
        <taxon>Eukaryota</taxon>
        <taxon>Metamonada</taxon>
        <taxon>Diplomonadida</taxon>
        <taxon>Hexamitidae</taxon>
        <taxon>Giardiinae</taxon>
        <taxon>Giardia</taxon>
    </lineage>
</organism>
<dbReference type="PROSITE" id="PS52032">
    <property type="entry name" value="MARR_BRCT_CHROMO"/>
    <property type="match status" value="1"/>
</dbReference>